<accession>A0ABR9BPB0</accession>
<comment type="caution">
    <text evidence="1">The sequence shown here is derived from an EMBL/GenBank/DDBJ whole genome shotgun (WGS) entry which is preliminary data.</text>
</comment>
<dbReference type="Proteomes" id="UP000649768">
    <property type="component" value="Unassembled WGS sequence"/>
</dbReference>
<dbReference type="Pfam" id="PF11102">
    <property type="entry name" value="YjbF"/>
    <property type="match status" value="1"/>
</dbReference>
<sequence>MFDARLSVNRRFLVLIALLPLLLSGCSQKFQNVSDTFRLAVRGDDDTVKSSAWIEQLPYASMYARIGDGPQAFMVLALAEPAAVLTSSITATEPKAATGSKTTTESETTEPAMQLKWLAADKGMLVTEHGRLVKTLNLPLGNLVQVTAETPDPVALGLQLPTTPTTWTRRIDWQPGYHFGYQLTSRFEDKGLVTITINNITQSARYFVETVNVPSLDLQFDNAFWVEPTSGQVLKSRQLIAPGLPEVETQLLKAYGR</sequence>
<organism evidence="1 2">
    <name type="scientific">Photobacterium arenosum</name>
    <dbReference type="NCBI Taxonomy" id="2774143"/>
    <lineage>
        <taxon>Bacteria</taxon>
        <taxon>Pseudomonadati</taxon>
        <taxon>Pseudomonadota</taxon>
        <taxon>Gammaproteobacteria</taxon>
        <taxon>Vibrionales</taxon>
        <taxon>Vibrionaceae</taxon>
        <taxon>Photobacterium</taxon>
    </lineage>
</organism>
<dbReference type="InterPro" id="IPR021308">
    <property type="entry name" value="GfcB"/>
</dbReference>
<proteinExistence type="predicted"/>
<protein>
    <submittedName>
        <fullName evidence="1">YjbF family lipoprotein</fullName>
    </submittedName>
</protein>
<name>A0ABR9BPB0_9GAMM</name>
<dbReference type="RefSeq" id="WP_192017043.1">
    <property type="nucleotide sequence ID" value="NZ_JACYTP010000012.1"/>
</dbReference>
<keyword evidence="1" id="KW-0449">Lipoprotein</keyword>
<reference evidence="1 2" key="1">
    <citation type="submission" date="2020-09" db="EMBL/GenBank/DDBJ databases">
        <title>Photobacterium sp. CAU 1568 isolated from sand of Sido Beach.</title>
        <authorList>
            <person name="Kim W."/>
        </authorList>
    </citation>
    <scope>NUCLEOTIDE SEQUENCE [LARGE SCALE GENOMIC DNA]</scope>
    <source>
        <strain evidence="1 2">CAU 1568</strain>
    </source>
</reference>
<keyword evidence="2" id="KW-1185">Reference proteome</keyword>
<evidence type="ECO:0000313" key="1">
    <source>
        <dbReference type="EMBL" id="MBD8514411.1"/>
    </source>
</evidence>
<dbReference type="PROSITE" id="PS51257">
    <property type="entry name" value="PROKAR_LIPOPROTEIN"/>
    <property type="match status" value="1"/>
</dbReference>
<dbReference type="Gene3D" id="2.40.360.10">
    <property type="entry name" value="YmcC-like"/>
    <property type="match status" value="1"/>
</dbReference>
<dbReference type="InterPro" id="IPR023373">
    <property type="entry name" value="YmcC_sf"/>
</dbReference>
<gene>
    <name evidence="1" type="ORF">IFO68_17155</name>
</gene>
<dbReference type="SUPFAM" id="SSF159270">
    <property type="entry name" value="YmcC-like"/>
    <property type="match status" value="1"/>
</dbReference>
<evidence type="ECO:0000313" key="2">
    <source>
        <dbReference type="Proteomes" id="UP000649768"/>
    </source>
</evidence>
<dbReference type="EMBL" id="JACYTP010000012">
    <property type="protein sequence ID" value="MBD8514411.1"/>
    <property type="molecule type" value="Genomic_DNA"/>
</dbReference>